<comment type="caution">
    <text evidence="6">The sequence shown here is derived from an EMBL/GenBank/DDBJ whole genome shotgun (WGS) entry which is preliminary data.</text>
</comment>
<comment type="subcellular location">
    <subcellularLocation>
        <location evidence="1">Nucleus</location>
    </subcellularLocation>
</comment>
<accession>A0A507AV47</accession>
<dbReference type="InterPro" id="IPR051089">
    <property type="entry name" value="prtT"/>
</dbReference>
<name>A0A507AV47_9PEZI</name>
<evidence type="ECO:0000256" key="1">
    <source>
        <dbReference type="ARBA" id="ARBA00004123"/>
    </source>
</evidence>
<dbReference type="Proteomes" id="UP000319257">
    <property type="component" value="Unassembled WGS sequence"/>
</dbReference>
<evidence type="ECO:0000313" key="7">
    <source>
        <dbReference type="Proteomes" id="UP000319257"/>
    </source>
</evidence>
<evidence type="ECO:0000256" key="3">
    <source>
        <dbReference type="ARBA" id="ARBA00023125"/>
    </source>
</evidence>
<sequence length="453" mass="50620">MTTPSDGEPQNAAAFQASDPSIDEAEQCLDTFRSIYLPAFPCLYIPPTMDAMTLRAQKPFLWLCIMAVTLPFPARQLALSERARAYISQRLVIAQERNMDLLQGLIVFIGCLRSSPSQVWESGKSRLVLLQGRQKFIRETPDASQSDHGRAPSHILRLHPELNCETLRWTSLMDESARVLDENPEWLGDRVLVLQAKLQLVMEQCTQADRLAQEDGVRVSAMGARYHEALAARIGEIERSISLELRQLNSVVGPLSTAKLLVADACVSSTPLTSPNLVNLDRLANLEQCLQSIKTFFDSLLTVPMSQYPGFSFQDFIHMVQMQVSLFGLSMLREPGWDLLAVRRSVNLLDYTDRIISKIAEVPRTRGIIVDEENLDIFTRTTRILGNMRASWAAEMNKSDAPVVQSAPVPEAAETFPDPVAAEAPDFTNILLSDDTTWLNDLLMPWDEGTFGL</sequence>
<protein>
    <submittedName>
        <fullName evidence="6">Uncharacterized protein</fullName>
    </submittedName>
</protein>
<dbReference type="EMBL" id="SKBQ01000004">
    <property type="protein sequence ID" value="TPX11367.1"/>
    <property type="molecule type" value="Genomic_DNA"/>
</dbReference>
<reference evidence="6 7" key="1">
    <citation type="submission" date="2019-06" db="EMBL/GenBank/DDBJ databases">
        <title>Draft genome sequence of the filamentous fungus Phialemoniopsis curvata isolated from diesel fuel.</title>
        <authorList>
            <person name="Varaljay V.A."/>
            <person name="Lyon W.J."/>
            <person name="Crouch A.L."/>
            <person name="Drake C.E."/>
            <person name="Hollomon J.M."/>
            <person name="Nadeau L.J."/>
            <person name="Nunn H.S."/>
            <person name="Stevenson B.S."/>
            <person name="Bojanowski C.L."/>
            <person name="Crookes-Goodson W.J."/>
        </authorList>
    </citation>
    <scope>NUCLEOTIDE SEQUENCE [LARGE SCALE GENOMIC DNA]</scope>
    <source>
        <strain evidence="6 7">D216</strain>
    </source>
</reference>
<keyword evidence="4" id="KW-0804">Transcription</keyword>
<dbReference type="PANTHER" id="PTHR31845:SF32">
    <property type="entry name" value="MISCELLANEOUS ZN(II)2CYS6 TRANSCRIPTION FACTOR (EUROFUNG)-RELATED"/>
    <property type="match status" value="1"/>
</dbReference>
<dbReference type="GO" id="GO:0005634">
    <property type="term" value="C:nucleus"/>
    <property type="evidence" value="ECO:0007669"/>
    <property type="project" value="UniProtKB-SubCell"/>
</dbReference>
<evidence type="ECO:0000256" key="4">
    <source>
        <dbReference type="ARBA" id="ARBA00023163"/>
    </source>
</evidence>
<dbReference type="AlphaFoldDB" id="A0A507AV47"/>
<keyword evidence="2" id="KW-0805">Transcription regulation</keyword>
<evidence type="ECO:0000313" key="6">
    <source>
        <dbReference type="EMBL" id="TPX11367.1"/>
    </source>
</evidence>
<dbReference type="PANTHER" id="PTHR31845">
    <property type="entry name" value="FINGER DOMAIN PROTEIN, PUTATIVE-RELATED"/>
    <property type="match status" value="1"/>
</dbReference>
<dbReference type="STRING" id="1093900.A0A507AV47"/>
<evidence type="ECO:0000256" key="2">
    <source>
        <dbReference type="ARBA" id="ARBA00023015"/>
    </source>
</evidence>
<dbReference type="GeneID" id="41968632"/>
<keyword evidence="7" id="KW-1185">Reference proteome</keyword>
<dbReference type="GO" id="GO:0000981">
    <property type="term" value="F:DNA-binding transcription factor activity, RNA polymerase II-specific"/>
    <property type="evidence" value="ECO:0007669"/>
    <property type="project" value="TreeGrafter"/>
</dbReference>
<dbReference type="OrthoDB" id="5226580at2759"/>
<dbReference type="RefSeq" id="XP_030993078.1">
    <property type="nucleotide sequence ID" value="XM_031134669.1"/>
</dbReference>
<dbReference type="InParanoid" id="A0A507AV47"/>
<organism evidence="6 7">
    <name type="scientific">Thyridium curvatum</name>
    <dbReference type="NCBI Taxonomy" id="1093900"/>
    <lineage>
        <taxon>Eukaryota</taxon>
        <taxon>Fungi</taxon>
        <taxon>Dikarya</taxon>
        <taxon>Ascomycota</taxon>
        <taxon>Pezizomycotina</taxon>
        <taxon>Sordariomycetes</taxon>
        <taxon>Sordariomycetidae</taxon>
        <taxon>Thyridiales</taxon>
        <taxon>Thyridiaceae</taxon>
        <taxon>Thyridium</taxon>
    </lineage>
</organism>
<keyword evidence="5" id="KW-0539">Nucleus</keyword>
<proteinExistence type="predicted"/>
<evidence type="ECO:0000256" key="5">
    <source>
        <dbReference type="ARBA" id="ARBA00023242"/>
    </source>
</evidence>
<keyword evidence="3" id="KW-0238">DNA-binding</keyword>
<dbReference type="GO" id="GO:0000976">
    <property type="term" value="F:transcription cis-regulatory region binding"/>
    <property type="evidence" value="ECO:0007669"/>
    <property type="project" value="TreeGrafter"/>
</dbReference>
<gene>
    <name evidence="6" type="ORF">E0L32_001185</name>
</gene>